<dbReference type="PROSITE" id="PS50004">
    <property type="entry name" value="C2"/>
    <property type="match status" value="1"/>
</dbReference>
<sequence>MRLNDCYITIALGKDKFITSVQEKTLEPLWHEECELAIPKRGNVAVLVFTAHHRNKLGMDDFLGEVAIPLNQLDFHAPARNRWYRLMGRGGKEDGKPRGELEVKIGFTYHERSADDEQFLGVPGSEGRGSFGSLADDNSSTSGKKKSPSLLNVSSHLAHQFGGSLMNLGKKVKRKTSSRNKKNKRKDSDAVSESAFSSNADPGVNSDSEEDEAFKDEIASTVSAASSGAGGYDAGIHSHSGNTSSSNNSTTGNNNTNNNNNINNNSNPVGNVKSGPLHEDMASDAFYRRLEYNDFYEQPRRSVEPSPPTTTRDFTDPTVASSLRDAANFCRRLASVLQQAA</sequence>
<feature type="region of interest" description="Disordered" evidence="3">
    <location>
        <begin position="116"/>
        <end position="150"/>
    </location>
</feature>
<dbReference type="AlphaFoldDB" id="A0A7R9BZ45"/>
<dbReference type="OrthoDB" id="8956628at2759"/>
<evidence type="ECO:0000256" key="1">
    <source>
        <dbReference type="ARBA" id="ARBA00004172"/>
    </source>
</evidence>
<dbReference type="InterPro" id="IPR000008">
    <property type="entry name" value="C2_dom"/>
</dbReference>
<gene>
    <name evidence="5" type="ORF">NMOB1V02_LOCUS11922</name>
</gene>
<dbReference type="EMBL" id="OA889769">
    <property type="protein sequence ID" value="CAD7284315.1"/>
    <property type="molecule type" value="Genomic_DNA"/>
</dbReference>
<dbReference type="Proteomes" id="UP000678499">
    <property type="component" value="Unassembled WGS sequence"/>
</dbReference>
<dbReference type="GO" id="GO:0045055">
    <property type="term" value="P:regulated exocytosis"/>
    <property type="evidence" value="ECO:0007669"/>
    <property type="project" value="TreeGrafter"/>
</dbReference>
<feature type="compositionally biased region" description="Low complexity" evidence="3">
    <location>
        <begin position="234"/>
        <end position="267"/>
    </location>
</feature>
<feature type="compositionally biased region" description="Basic residues" evidence="3">
    <location>
        <begin position="170"/>
        <end position="185"/>
    </location>
</feature>
<evidence type="ECO:0000259" key="4">
    <source>
        <dbReference type="PROSITE" id="PS50004"/>
    </source>
</evidence>
<evidence type="ECO:0000256" key="3">
    <source>
        <dbReference type="SAM" id="MobiDB-lite"/>
    </source>
</evidence>
<dbReference type="PANTHER" id="PTHR15746:SF23">
    <property type="entry name" value="RAB11 INTERACTING PROTEIN, ISOFORM A"/>
    <property type="match status" value="1"/>
</dbReference>
<feature type="region of interest" description="Disordered" evidence="3">
    <location>
        <begin position="162"/>
        <end position="278"/>
    </location>
</feature>
<feature type="domain" description="C2" evidence="4">
    <location>
        <begin position="1"/>
        <end position="84"/>
    </location>
</feature>
<evidence type="ECO:0000313" key="5">
    <source>
        <dbReference type="EMBL" id="CAD7284315.1"/>
    </source>
</evidence>
<dbReference type="Pfam" id="PF00168">
    <property type="entry name" value="C2"/>
    <property type="match status" value="1"/>
</dbReference>
<protein>
    <recommendedName>
        <fullName evidence="4">C2 domain-containing protein</fullName>
    </recommendedName>
</protein>
<dbReference type="InterPro" id="IPR035892">
    <property type="entry name" value="C2_domain_sf"/>
</dbReference>
<name>A0A7R9BZ45_9CRUS</name>
<organism evidence="5">
    <name type="scientific">Notodromas monacha</name>
    <dbReference type="NCBI Taxonomy" id="399045"/>
    <lineage>
        <taxon>Eukaryota</taxon>
        <taxon>Metazoa</taxon>
        <taxon>Ecdysozoa</taxon>
        <taxon>Arthropoda</taxon>
        <taxon>Crustacea</taxon>
        <taxon>Oligostraca</taxon>
        <taxon>Ostracoda</taxon>
        <taxon>Podocopa</taxon>
        <taxon>Podocopida</taxon>
        <taxon>Cypridocopina</taxon>
        <taxon>Cypridoidea</taxon>
        <taxon>Cyprididae</taxon>
        <taxon>Notodromas</taxon>
    </lineage>
</organism>
<evidence type="ECO:0000256" key="2">
    <source>
        <dbReference type="ARBA" id="ARBA00022753"/>
    </source>
</evidence>
<keyword evidence="6" id="KW-1185">Reference proteome</keyword>
<keyword evidence="2" id="KW-0967">Endosome</keyword>
<feature type="region of interest" description="Disordered" evidence="3">
    <location>
        <begin position="297"/>
        <end position="317"/>
    </location>
</feature>
<dbReference type="PANTHER" id="PTHR15746">
    <property type="entry name" value="RAB11-RELATED"/>
    <property type="match status" value="1"/>
</dbReference>
<comment type="subcellular location">
    <subcellularLocation>
        <location evidence="1">Recycling endosome</location>
    </subcellularLocation>
</comment>
<reference evidence="5" key="1">
    <citation type="submission" date="2020-11" db="EMBL/GenBank/DDBJ databases">
        <authorList>
            <person name="Tran Van P."/>
        </authorList>
    </citation>
    <scope>NUCLEOTIDE SEQUENCE</scope>
</reference>
<dbReference type="EMBL" id="CAJPEX010007732">
    <property type="protein sequence ID" value="CAG0924467.1"/>
    <property type="molecule type" value="Genomic_DNA"/>
</dbReference>
<evidence type="ECO:0000313" key="6">
    <source>
        <dbReference type="Proteomes" id="UP000678499"/>
    </source>
</evidence>
<dbReference type="GO" id="GO:0055037">
    <property type="term" value="C:recycling endosome"/>
    <property type="evidence" value="ECO:0007669"/>
    <property type="project" value="UniProtKB-SubCell"/>
</dbReference>
<dbReference type="Gene3D" id="2.60.40.150">
    <property type="entry name" value="C2 domain"/>
    <property type="match status" value="1"/>
</dbReference>
<dbReference type="InterPro" id="IPR037789">
    <property type="entry name" value="FIP_classI"/>
</dbReference>
<dbReference type="SUPFAM" id="SSF49562">
    <property type="entry name" value="C2 domain (Calcium/lipid-binding domain, CaLB)"/>
    <property type="match status" value="1"/>
</dbReference>
<accession>A0A7R9BZ45</accession>
<dbReference type="GO" id="GO:0031267">
    <property type="term" value="F:small GTPase binding"/>
    <property type="evidence" value="ECO:0007669"/>
    <property type="project" value="InterPro"/>
</dbReference>
<proteinExistence type="predicted"/>